<dbReference type="GO" id="GO:0016020">
    <property type="term" value="C:membrane"/>
    <property type="evidence" value="ECO:0007669"/>
    <property type="project" value="UniProtKB-SubCell"/>
</dbReference>
<keyword evidence="4 5" id="KW-0472">Membrane</keyword>
<keyword evidence="3 5" id="KW-1133">Transmembrane helix</keyword>
<evidence type="ECO:0000313" key="7">
    <source>
        <dbReference type="Proteomes" id="UP000182465"/>
    </source>
</evidence>
<evidence type="ECO:0000256" key="1">
    <source>
        <dbReference type="ARBA" id="ARBA00004141"/>
    </source>
</evidence>
<dbReference type="PANTHER" id="PTHR36460:SF1">
    <property type="entry name" value="UPF0132 DOMAIN PROTEIN (AFU_ORTHOLOGUE AFUA_3G10255)"/>
    <property type="match status" value="1"/>
</dbReference>
<feature type="transmembrane region" description="Helical" evidence="5">
    <location>
        <begin position="12"/>
        <end position="30"/>
    </location>
</feature>
<sequence length="108" mass="12363">MSEQKISKEQENHVIAALSYIWVLCLIPLLTRRNDEYCQFHAKQGLVLFIVSFAVMVLGMVPILGWLIILPLGWLVIIIFSIFGIINALQGKKWIMPYIGKHAEKINL</sequence>
<evidence type="ECO:0000256" key="5">
    <source>
        <dbReference type="SAM" id="Phobius"/>
    </source>
</evidence>
<evidence type="ECO:0000256" key="3">
    <source>
        <dbReference type="ARBA" id="ARBA00022989"/>
    </source>
</evidence>
<dbReference type="EMBL" id="MNVB01000001">
    <property type="protein sequence ID" value="OIO18488.1"/>
    <property type="molecule type" value="Genomic_DNA"/>
</dbReference>
<organism evidence="6 7">
    <name type="scientific">Candidatus Kuenenbacteria bacterium CG1_02_38_13</name>
    <dbReference type="NCBI Taxonomy" id="1805235"/>
    <lineage>
        <taxon>Bacteria</taxon>
        <taxon>Candidatus Kueneniibacteriota</taxon>
    </lineage>
</organism>
<evidence type="ECO:0008006" key="8">
    <source>
        <dbReference type="Google" id="ProtNLM"/>
    </source>
</evidence>
<dbReference type="Pfam" id="PF09685">
    <property type="entry name" value="MamF_MmsF"/>
    <property type="match status" value="1"/>
</dbReference>
<evidence type="ECO:0000313" key="6">
    <source>
        <dbReference type="EMBL" id="OIO18488.1"/>
    </source>
</evidence>
<protein>
    <recommendedName>
        <fullName evidence="8">Import component protein</fullName>
    </recommendedName>
</protein>
<evidence type="ECO:0000256" key="4">
    <source>
        <dbReference type="ARBA" id="ARBA00023136"/>
    </source>
</evidence>
<comment type="caution">
    <text evidence="6">The sequence shown here is derived from an EMBL/GenBank/DDBJ whole genome shotgun (WGS) entry which is preliminary data.</text>
</comment>
<reference evidence="6 7" key="1">
    <citation type="journal article" date="2016" name="Environ. Microbiol.">
        <title>Genomic resolution of a cold subsurface aquifer community provides metabolic insights for novel microbes adapted to high CO concentrations.</title>
        <authorList>
            <person name="Probst A.J."/>
            <person name="Castelle C.J."/>
            <person name="Singh A."/>
            <person name="Brown C.T."/>
            <person name="Anantharaman K."/>
            <person name="Sharon I."/>
            <person name="Hug L.A."/>
            <person name="Burstein D."/>
            <person name="Emerson J.B."/>
            <person name="Thomas B.C."/>
            <person name="Banfield J.F."/>
        </authorList>
    </citation>
    <scope>NUCLEOTIDE SEQUENCE [LARGE SCALE GENOMIC DNA]</scope>
    <source>
        <strain evidence="6">CG1_02_38_13</strain>
    </source>
</reference>
<comment type="subcellular location">
    <subcellularLocation>
        <location evidence="1">Membrane</location>
        <topology evidence="1">Multi-pass membrane protein</topology>
    </subcellularLocation>
</comment>
<gene>
    <name evidence="6" type="ORF">AUJ29_00050</name>
</gene>
<dbReference type="InterPro" id="IPR019109">
    <property type="entry name" value="MamF_MmsF"/>
</dbReference>
<name>A0A1J4U3I6_9BACT</name>
<proteinExistence type="predicted"/>
<keyword evidence="2 5" id="KW-0812">Transmembrane</keyword>
<evidence type="ECO:0000256" key="2">
    <source>
        <dbReference type="ARBA" id="ARBA00022692"/>
    </source>
</evidence>
<feature type="transmembrane region" description="Helical" evidence="5">
    <location>
        <begin position="42"/>
        <end position="61"/>
    </location>
</feature>
<dbReference type="AlphaFoldDB" id="A0A1J4U3I6"/>
<feature type="transmembrane region" description="Helical" evidence="5">
    <location>
        <begin position="67"/>
        <end position="89"/>
    </location>
</feature>
<dbReference type="Proteomes" id="UP000182465">
    <property type="component" value="Unassembled WGS sequence"/>
</dbReference>
<accession>A0A1J4U3I6</accession>
<dbReference type="PANTHER" id="PTHR36460">
    <property type="entry name" value="UPF0132 DOMAIN PROTEIN (AFU_ORTHOLOGUE AFUA_3G10255)"/>
    <property type="match status" value="1"/>
</dbReference>